<feature type="chain" id="PRO_5037887834" evidence="2">
    <location>
        <begin position="25"/>
        <end position="324"/>
    </location>
</feature>
<gene>
    <name evidence="3" type="ORF">J5Y10_21930</name>
</gene>
<comment type="similarity">
    <text evidence="1">Belongs to the UPF0065 (bug) family.</text>
</comment>
<dbReference type="EMBL" id="JAGIZA010000017">
    <property type="protein sequence ID" value="MBP0495460.1"/>
    <property type="molecule type" value="Genomic_DNA"/>
</dbReference>
<evidence type="ECO:0000313" key="4">
    <source>
        <dbReference type="Proteomes" id="UP000677537"/>
    </source>
</evidence>
<dbReference type="PANTHER" id="PTHR42928">
    <property type="entry name" value="TRICARBOXYLATE-BINDING PROTEIN"/>
    <property type="match status" value="1"/>
</dbReference>
<dbReference type="PANTHER" id="PTHR42928:SF5">
    <property type="entry name" value="BLR1237 PROTEIN"/>
    <property type="match status" value="1"/>
</dbReference>
<dbReference type="AlphaFoldDB" id="A0A940S809"/>
<keyword evidence="4" id="KW-1185">Reference proteome</keyword>
<proteinExistence type="inferred from homology"/>
<accession>A0A940S809</accession>
<dbReference type="InterPro" id="IPR005064">
    <property type="entry name" value="BUG"/>
</dbReference>
<dbReference type="Gene3D" id="3.40.190.10">
    <property type="entry name" value="Periplasmic binding protein-like II"/>
    <property type="match status" value="1"/>
</dbReference>
<comment type="caution">
    <text evidence="3">The sequence shown here is derived from an EMBL/GenBank/DDBJ whole genome shotgun (WGS) entry which is preliminary data.</text>
</comment>
<dbReference type="SUPFAM" id="SSF53850">
    <property type="entry name" value="Periplasmic binding protein-like II"/>
    <property type="match status" value="1"/>
</dbReference>
<evidence type="ECO:0000256" key="2">
    <source>
        <dbReference type="SAM" id="SignalP"/>
    </source>
</evidence>
<dbReference type="Gene3D" id="3.40.190.150">
    <property type="entry name" value="Bordetella uptake gene, domain 1"/>
    <property type="match status" value="1"/>
</dbReference>
<sequence>MVTITRRGLGAGMAALVLARGAQAAAYPDRPVTIISPFAAGGQSDPLGRAVALHLQRKLGQPFVLENRTGAGSTIGAQYVARAAADGHTLLFGTTSTFVIAPFVYGNAGYDPAASFAPVAVASEGPMVLTTHARSGYASVADVVAAAKRSPGRITYASAGSGSLPHLLGEVFARVTGTELTHVPYRGGAPAMNDLIGGQVDLFFEAVANVVPHVESGRAVALMSTGPARSPLLPTVPTAAELGHRDLTLTSWTGFAAPAGTPAPIVESLNQGINEALRLPEVVALMERIGISGIGGGAADMAGRIARESAIYKGIITAAKISAE</sequence>
<dbReference type="Pfam" id="PF03401">
    <property type="entry name" value="TctC"/>
    <property type="match status" value="1"/>
</dbReference>
<feature type="signal peptide" evidence="2">
    <location>
        <begin position="1"/>
        <end position="24"/>
    </location>
</feature>
<keyword evidence="2" id="KW-0732">Signal</keyword>
<dbReference type="InterPro" id="IPR042100">
    <property type="entry name" value="Bug_dom1"/>
</dbReference>
<organism evidence="3 4">
    <name type="scientific">Roseomonas indoligenes</name>
    <dbReference type="NCBI Taxonomy" id="2820811"/>
    <lineage>
        <taxon>Bacteria</taxon>
        <taxon>Pseudomonadati</taxon>
        <taxon>Pseudomonadota</taxon>
        <taxon>Alphaproteobacteria</taxon>
        <taxon>Acetobacterales</taxon>
        <taxon>Roseomonadaceae</taxon>
        <taxon>Roseomonas</taxon>
    </lineage>
</organism>
<reference evidence="3" key="1">
    <citation type="submission" date="2021-03" db="EMBL/GenBank/DDBJ databases">
        <authorList>
            <person name="So Y."/>
        </authorList>
    </citation>
    <scope>NUCLEOTIDE SEQUENCE</scope>
    <source>
        <strain evidence="3">SG15</strain>
    </source>
</reference>
<protein>
    <submittedName>
        <fullName evidence="3">Tripartite tricarboxylate transporter substrate binding protein</fullName>
    </submittedName>
</protein>
<dbReference type="Proteomes" id="UP000677537">
    <property type="component" value="Unassembled WGS sequence"/>
</dbReference>
<name>A0A940S809_9PROT</name>
<dbReference type="PIRSF" id="PIRSF017082">
    <property type="entry name" value="YflP"/>
    <property type="match status" value="1"/>
</dbReference>
<dbReference type="RefSeq" id="WP_209376260.1">
    <property type="nucleotide sequence ID" value="NZ_JAGIZA010000017.1"/>
</dbReference>
<dbReference type="CDD" id="cd07012">
    <property type="entry name" value="PBP2_Bug_TTT"/>
    <property type="match status" value="1"/>
</dbReference>
<evidence type="ECO:0000313" key="3">
    <source>
        <dbReference type="EMBL" id="MBP0495460.1"/>
    </source>
</evidence>
<evidence type="ECO:0000256" key="1">
    <source>
        <dbReference type="ARBA" id="ARBA00006987"/>
    </source>
</evidence>